<accession>A0AAW9CX71</accession>
<dbReference type="Gene3D" id="3.40.50.970">
    <property type="match status" value="1"/>
</dbReference>
<evidence type="ECO:0000313" key="5">
    <source>
        <dbReference type="EMBL" id="MDW9253264.1"/>
    </source>
</evidence>
<dbReference type="Gene3D" id="3.40.920.10">
    <property type="entry name" value="Pyruvate-ferredoxin oxidoreductase, PFOR, domain III"/>
    <property type="match status" value="1"/>
</dbReference>
<dbReference type="RefSeq" id="WP_019255834.1">
    <property type="nucleotide sequence ID" value="NZ_JALGJC010000004.1"/>
</dbReference>
<dbReference type="SUPFAM" id="SSF53323">
    <property type="entry name" value="Pyruvate-ferredoxin oxidoreductase, PFOR, domain III"/>
    <property type="match status" value="1"/>
</dbReference>
<dbReference type="InterPro" id="IPR002869">
    <property type="entry name" value="Pyrv_flavodox_OxRed_cen"/>
</dbReference>
<dbReference type="Proteomes" id="UP001272137">
    <property type="component" value="Unassembled WGS sequence"/>
</dbReference>
<dbReference type="NCBIfam" id="NF009589">
    <property type="entry name" value="PRK13030.1"/>
    <property type="match status" value="1"/>
</dbReference>
<dbReference type="AlphaFoldDB" id="A0AAW9CX71"/>
<dbReference type="InterPro" id="IPR051457">
    <property type="entry name" value="2-oxoacid:Fd_oxidoreductase"/>
</dbReference>
<dbReference type="PANTHER" id="PTHR48084:SF3">
    <property type="entry name" value="SUBUNIT OF PYRUVATE:FLAVODOXIN OXIDOREDUCTASE"/>
    <property type="match status" value="1"/>
</dbReference>
<dbReference type="NCBIfam" id="NF009588">
    <property type="entry name" value="PRK13029.1"/>
    <property type="match status" value="1"/>
</dbReference>
<evidence type="ECO:0000313" key="6">
    <source>
        <dbReference type="Proteomes" id="UP001272137"/>
    </source>
</evidence>
<dbReference type="PANTHER" id="PTHR48084">
    <property type="entry name" value="2-OXOGLUTARATE OXIDOREDUCTASE SUBUNIT KORB-RELATED"/>
    <property type="match status" value="1"/>
</dbReference>
<protein>
    <submittedName>
        <fullName evidence="5">Pyruvate ferredoxin/flavodoxin oxidoreductase family protein</fullName>
    </submittedName>
</protein>
<evidence type="ECO:0000256" key="2">
    <source>
        <dbReference type="SAM" id="MobiDB-lite"/>
    </source>
</evidence>
<evidence type="ECO:0000259" key="3">
    <source>
        <dbReference type="Pfam" id="PF01558"/>
    </source>
</evidence>
<dbReference type="EMBL" id="QXCT01000001">
    <property type="protein sequence ID" value="MDW9253264.1"/>
    <property type="molecule type" value="Genomic_DNA"/>
</dbReference>
<dbReference type="InterPro" id="IPR002880">
    <property type="entry name" value="Pyrv_Fd/Flavodoxin_OxRdtase_N"/>
</dbReference>
<dbReference type="InterPro" id="IPR029061">
    <property type="entry name" value="THDP-binding"/>
</dbReference>
<feature type="domain" description="Pyruvate/ketoisovalerate oxidoreductase catalytic" evidence="3">
    <location>
        <begin position="729"/>
        <end position="915"/>
    </location>
</feature>
<reference evidence="5" key="1">
    <citation type="submission" date="2018-08" db="EMBL/GenBank/DDBJ databases">
        <title>Identification of Burkholderia cepacia strains that express a Burkholderia pseudomallei-like capsular polysaccharide.</title>
        <authorList>
            <person name="Burtnick M.N."/>
            <person name="Vongsouvath M."/>
            <person name="Newton P."/>
            <person name="Wuthiekanun V."/>
            <person name="Limmathurotsakul D."/>
            <person name="Brett P.J."/>
            <person name="Chantratita N."/>
            <person name="Dance D.A."/>
        </authorList>
    </citation>
    <scope>NUCLEOTIDE SEQUENCE</scope>
    <source>
        <strain evidence="5">SBXCC001</strain>
    </source>
</reference>
<dbReference type="Pfam" id="PF01558">
    <property type="entry name" value="POR"/>
    <property type="match status" value="1"/>
</dbReference>
<dbReference type="GO" id="GO:0016903">
    <property type="term" value="F:oxidoreductase activity, acting on the aldehyde or oxo group of donors"/>
    <property type="evidence" value="ECO:0007669"/>
    <property type="project" value="InterPro"/>
</dbReference>
<gene>
    <name evidence="5" type="ORF">C7S16_4624</name>
</gene>
<proteinExistence type="predicted"/>
<feature type="domain" description="DUF6537" evidence="4">
    <location>
        <begin position="944"/>
        <end position="1141"/>
    </location>
</feature>
<dbReference type="SUPFAM" id="SSF52518">
    <property type="entry name" value="Thiamin diphosphate-binding fold (THDP-binding)"/>
    <property type="match status" value="2"/>
</dbReference>
<dbReference type="InterPro" id="IPR046667">
    <property type="entry name" value="DUF6537"/>
</dbReference>
<organism evidence="5 6">
    <name type="scientific">Burkholderia thailandensis</name>
    <dbReference type="NCBI Taxonomy" id="57975"/>
    <lineage>
        <taxon>Bacteria</taxon>
        <taxon>Pseudomonadati</taxon>
        <taxon>Pseudomonadota</taxon>
        <taxon>Betaproteobacteria</taxon>
        <taxon>Burkholderiales</taxon>
        <taxon>Burkholderiaceae</taxon>
        <taxon>Burkholderia</taxon>
        <taxon>pseudomallei group</taxon>
    </lineage>
</organism>
<evidence type="ECO:0000256" key="1">
    <source>
        <dbReference type="ARBA" id="ARBA00023002"/>
    </source>
</evidence>
<dbReference type="CDD" id="cd07034">
    <property type="entry name" value="TPP_PYR_PFOR_IOR-alpha_like"/>
    <property type="match status" value="1"/>
</dbReference>
<feature type="region of interest" description="Disordered" evidence="2">
    <location>
        <begin position="922"/>
        <end position="945"/>
    </location>
</feature>
<dbReference type="Pfam" id="PF20169">
    <property type="entry name" value="DUF6537"/>
    <property type="match status" value="1"/>
</dbReference>
<dbReference type="CDD" id="cd02008">
    <property type="entry name" value="TPP_IOR_alpha"/>
    <property type="match status" value="1"/>
</dbReference>
<sequence>MIDRDYAQFSRYTRGISEPRGPILLSGTQALVRMLLAQAQADRRAGRDTAGFVSGYRGSPLGSVDLEMWRAAKLLDAANVRFHPAVNEELAATAVLGSQKVETDPTRARDGVFAMWYGKGPGVDRSGDALRHGNAYGASPTGGVLVVAGDDHGCASSSMSHQSDLALIAWGLPVVHPASIADYVEFGLWGWALSRFCGLWVGFKAVTETVETVRTLDDDAGRAWSDALVLPPVDAGPDGLHWRWPDLPGPQIERRLEYKARAAAAFAAANPLERLAAPCASPKCLIAAVGKAYLDVLEALRIGGLTPDALARAGVALMKVGLVSPLSPALAALAVRVDEVFVVEEKAAVVEPLLKAHLYGAAPARPRIVGKHDEAGRPLLPSATELRPSRLAAALASRLGRYGLALREPDHARSPSVPPLALPKRKPFFCAGCPHNASTRVPDGSRAQLGIGCHALAAQMPERNTSGSVQMGGEGVDWIGQSPFVREPHIFQNLGDGTLFHSGHLAVRQAVAAGVNVTYKILYNDAVAMTGGQPIDGRLTVAQITRLMQAEGVRRIVVVTPEPAAYRTDGFADGVGVEPRERLDAVQRELRDARGVSVLIYDQVCATEERRRRKKAGAAAAARARPKVFINESVCEGCGDCQRQSNCLAVVPVDTEFGRKRQIDQQACNSDLSCLAGFCPSFVTIDGASGAPSRDRARADAALARVAQLPLPEAALGDAPYELAICGIGGTGVVTVAGVVALAAHLEGNVASTLNFSGFAQKGGAVLSHLRIARPSAALHQARIDTGRADAMIAADLVVASAGEALEMIRPGHTRIVANLHEAQTGAMLRDPDASVDVDAIDALLRACAGASRVASVDAHARVQAIGGALYGNMFLLGYAWQLGLVPVSLGALERAIDMLGADAPSNRRAFSYGRLEAAGGAHGAEGDGGEDGARGRQAPPSVDDRVESRAAYLAAYQDARYASRYRARVDAARAAGERIGDARLADAVAVNLFRLMACKDEYEVARLHTEPAFLDRIAAEFGPGARVSFHLRAPLAGWLSRDGGAQRAIRVGAGMLPALRMLAWLRRLRGTPFDVFGYLPHRRAERRLIAEYDALLDEVLPSVTAATADIALMLLDLPQTIRGYGEIKRRSIAEAALKRREWLARYRGARTGRAKFVPIVFERGQRESA</sequence>
<keyword evidence="1" id="KW-0560">Oxidoreductase</keyword>
<name>A0AAW9CX71_BURTH</name>
<comment type="caution">
    <text evidence="5">The sequence shown here is derived from an EMBL/GenBank/DDBJ whole genome shotgun (WGS) entry which is preliminary data.</text>
</comment>
<keyword evidence="5" id="KW-0670">Pyruvate</keyword>
<dbReference type="InterPro" id="IPR019752">
    <property type="entry name" value="Pyrv/ketoisovalerate_OxRed_cat"/>
</dbReference>
<evidence type="ECO:0000259" key="4">
    <source>
        <dbReference type="Pfam" id="PF20169"/>
    </source>
</evidence>